<feature type="domain" description="DUF6532" evidence="1">
    <location>
        <begin position="44"/>
        <end position="142"/>
    </location>
</feature>
<comment type="caution">
    <text evidence="2">The sequence shown here is derived from an EMBL/GenBank/DDBJ whole genome shotgun (WGS) entry which is preliminary data.</text>
</comment>
<gene>
    <name evidence="2" type="ORF">DFH94DRAFT_686605</name>
</gene>
<dbReference type="EMBL" id="WHVB01000056">
    <property type="protein sequence ID" value="KAF8464506.1"/>
    <property type="molecule type" value="Genomic_DNA"/>
</dbReference>
<reference evidence="2" key="1">
    <citation type="submission" date="2019-10" db="EMBL/GenBank/DDBJ databases">
        <authorList>
            <consortium name="DOE Joint Genome Institute"/>
            <person name="Kuo A."/>
            <person name="Miyauchi S."/>
            <person name="Kiss E."/>
            <person name="Drula E."/>
            <person name="Kohler A."/>
            <person name="Sanchez-Garcia M."/>
            <person name="Andreopoulos B."/>
            <person name="Barry K.W."/>
            <person name="Bonito G."/>
            <person name="Buee M."/>
            <person name="Carver A."/>
            <person name="Chen C."/>
            <person name="Cichocki N."/>
            <person name="Clum A."/>
            <person name="Culley D."/>
            <person name="Crous P.W."/>
            <person name="Fauchery L."/>
            <person name="Girlanda M."/>
            <person name="Hayes R."/>
            <person name="Keri Z."/>
            <person name="LaButti K."/>
            <person name="Lipzen A."/>
            <person name="Lombard V."/>
            <person name="Magnuson J."/>
            <person name="Maillard F."/>
            <person name="Morin E."/>
            <person name="Murat C."/>
            <person name="Nolan M."/>
            <person name="Ohm R."/>
            <person name="Pangilinan J."/>
            <person name="Pereira M."/>
            <person name="Perotto S."/>
            <person name="Peter M."/>
            <person name="Riley R."/>
            <person name="Sitrit Y."/>
            <person name="Stielow B."/>
            <person name="Szollosi G."/>
            <person name="Zifcakova L."/>
            <person name="Stursova M."/>
            <person name="Spatafora J.W."/>
            <person name="Tedersoo L."/>
            <person name="Vaario L.-M."/>
            <person name="Yamada A."/>
            <person name="Yan M."/>
            <person name="Wang P."/>
            <person name="Xu J."/>
            <person name="Bruns T."/>
            <person name="Baldrian P."/>
            <person name="Vilgalys R."/>
            <person name="Henrissat B."/>
            <person name="Grigoriev I.V."/>
            <person name="Hibbett D."/>
            <person name="Nagy L.G."/>
            <person name="Martin F.M."/>
        </authorList>
    </citation>
    <scope>NUCLEOTIDE SEQUENCE</scope>
    <source>
        <strain evidence="2">Prilba</strain>
    </source>
</reference>
<name>A0A9P5JVW5_9AGAM</name>
<evidence type="ECO:0000313" key="3">
    <source>
        <dbReference type="Proteomes" id="UP000759537"/>
    </source>
</evidence>
<proteinExistence type="predicted"/>
<evidence type="ECO:0000313" key="2">
    <source>
        <dbReference type="EMBL" id="KAF8464506.1"/>
    </source>
</evidence>
<organism evidence="2 3">
    <name type="scientific">Russula ochroleuca</name>
    <dbReference type="NCBI Taxonomy" id="152965"/>
    <lineage>
        <taxon>Eukaryota</taxon>
        <taxon>Fungi</taxon>
        <taxon>Dikarya</taxon>
        <taxon>Basidiomycota</taxon>
        <taxon>Agaricomycotina</taxon>
        <taxon>Agaricomycetes</taxon>
        <taxon>Russulales</taxon>
        <taxon>Russulaceae</taxon>
        <taxon>Russula</taxon>
    </lineage>
</organism>
<keyword evidence="3" id="KW-1185">Reference proteome</keyword>
<dbReference type="Proteomes" id="UP000759537">
    <property type="component" value="Unassembled WGS sequence"/>
</dbReference>
<evidence type="ECO:0000259" key="1">
    <source>
        <dbReference type="Pfam" id="PF20149"/>
    </source>
</evidence>
<sequence>MGFNCLLANHLSVSSTPSLLRYIPLLLNEQTKTVKGFEAIVKVYLYIPKSQAHKWPYQNSRIILVIRDLYFLGGSTSFAHQFASLFPMHLGPNGVTMCEVPIPMVALVATALYAALYEWCTGVHITTGFTANAYLDVYQGHEQKPNAFKTMMANIYSQASAPVVGTSAPIAEISLDKLDG</sequence>
<accession>A0A9P5JVW5</accession>
<reference evidence="2" key="2">
    <citation type="journal article" date="2020" name="Nat. Commun.">
        <title>Large-scale genome sequencing of mycorrhizal fungi provides insights into the early evolution of symbiotic traits.</title>
        <authorList>
            <person name="Miyauchi S."/>
            <person name="Kiss E."/>
            <person name="Kuo A."/>
            <person name="Drula E."/>
            <person name="Kohler A."/>
            <person name="Sanchez-Garcia M."/>
            <person name="Morin E."/>
            <person name="Andreopoulos B."/>
            <person name="Barry K.W."/>
            <person name="Bonito G."/>
            <person name="Buee M."/>
            <person name="Carver A."/>
            <person name="Chen C."/>
            <person name="Cichocki N."/>
            <person name="Clum A."/>
            <person name="Culley D."/>
            <person name="Crous P.W."/>
            <person name="Fauchery L."/>
            <person name="Girlanda M."/>
            <person name="Hayes R.D."/>
            <person name="Keri Z."/>
            <person name="LaButti K."/>
            <person name="Lipzen A."/>
            <person name="Lombard V."/>
            <person name="Magnuson J."/>
            <person name="Maillard F."/>
            <person name="Murat C."/>
            <person name="Nolan M."/>
            <person name="Ohm R.A."/>
            <person name="Pangilinan J."/>
            <person name="Pereira M.F."/>
            <person name="Perotto S."/>
            <person name="Peter M."/>
            <person name="Pfister S."/>
            <person name="Riley R."/>
            <person name="Sitrit Y."/>
            <person name="Stielow J.B."/>
            <person name="Szollosi G."/>
            <person name="Zifcakova L."/>
            <person name="Stursova M."/>
            <person name="Spatafora J.W."/>
            <person name="Tedersoo L."/>
            <person name="Vaario L.M."/>
            <person name="Yamada A."/>
            <person name="Yan M."/>
            <person name="Wang P."/>
            <person name="Xu J."/>
            <person name="Bruns T."/>
            <person name="Baldrian P."/>
            <person name="Vilgalys R."/>
            <person name="Dunand C."/>
            <person name="Henrissat B."/>
            <person name="Grigoriev I.V."/>
            <person name="Hibbett D."/>
            <person name="Nagy L.G."/>
            <person name="Martin F.M."/>
        </authorList>
    </citation>
    <scope>NUCLEOTIDE SEQUENCE</scope>
    <source>
        <strain evidence="2">Prilba</strain>
    </source>
</reference>
<dbReference type="InterPro" id="IPR045341">
    <property type="entry name" value="DUF6532"/>
</dbReference>
<dbReference type="Pfam" id="PF20149">
    <property type="entry name" value="DUF6532"/>
    <property type="match status" value="1"/>
</dbReference>
<dbReference type="OrthoDB" id="3225557at2759"/>
<dbReference type="AlphaFoldDB" id="A0A9P5JVW5"/>
<protein>
    <recommendedName>
        <fullName evidence="1">DUF6532 domain-containing protein</fullName>
    </recommendedName>
</protein>